<keyword evidence="2 4" id="KW-0456">Lyase</keyword>
<proteinExistence type="predicted"/>
<dbReference type="InterPro" id="IPR006311">
    <property type="entry name" value="TAT_signal"/>
</dbReference>
<reference evidence="4" key="1">
    <citation type="submission" date="2020-11" db="EMBL/GenBank/DDBJ databases">
        <title>Whole-genome analyses of Nonomuraea sp. K274.</title>
        <authorList>
            <person name="Veyisoglu A."/>
        </authorList>
    </citation>
    <scope>NUCLEOTIDE SEQUENCE</scope>
    <source>
        <strain evidence="4">K274</strain>
    </source>
</reference>
<dbReference type="GO" id="GO:0016829">
    <property type="term" value="F:lyase activity"/>
    <property type="evidence" value="ECO:0007669"/>
    <property type="project" value="UniProtKB-KW"/>
</dbReference>
<dbReference type="EMBL" id="JADOGI010000014">
    <property type="protein sequence ID" value="MBF8185498.1"/>
    <property type="molecule type" value="Genomic_DNA"/>
</dbReference>
<sequence>MSMIPSRRDLLKSALIAGAGTALVGGQAPAAVATRLAFAHPGMLHTQADFTRMATRVAAEVQPYKAGWDRLIANSYAQSGWTPRPVATVVRGGTGENYPQLYRDIAAAYQNALRWKISGSTAHGDTARDILNAWSGTLTTITGTSDKYLAAGLYGYQLANVAEIMRGYSGLEFNRLRNMMLGVFYPMNNDFLTRHNGACITHYWANWDLCNMASVLAIGILCDDQAKFDQAVTYFKSGAGNGSITKAVPFLHPGNLAQWQESGRDQGHAMLGIGLMGTFCEMAWNQGQDLYGYSGNRFMRAAEYVARYNLGQDVPFTTYNWGSGTTCAPNSHTAISATGRGGDRPIWEALYNHYAVRRGLSVPNITAYAARVRPEGGGGHYGPNSGGFDHLGFGTLTCTRS</sequence>
<organism evidence="4 5">
    <name type="scientific">Nonomuraea cypriaca</name>
    <dbReference type="NCBI Taxonomy" id="1187855"/>
    <lineage>
        <taxon>Bacteria</taxon>
        <taxon>Bacillati</taxon>
        <taxon>Actinomycetota</taxon>
        <taxon>Actinomycetes</taxon>
        <taxon>Streptosporangiales</taxon>
        <taxon>Streptosporangiaceae</taxon>
        <taxon>Nonomuraea</taxon>
    </lineage>
</organism>
<evidence type="ECO:0000256" key="2">
    <source>
        <dbReference type="ARBA" id="ARBA00023239"/>
    </source>
</evidence>
<gene>
    <name evidence="4" type="ORF">ITP53_07035</name>
</gene>
<comment type="caution">
    <text evidence="4">The sequence shown here is derived from an EMBL/GenBank/DDBJ whole genome shotgun (WGS) entry which is preliminary data.</text>
</comment>
<dbReference type="Pfam" id="PF05426">
    <property type="entry name" value="Alginate_lyase"/>
    <property type="match status" value="1"/>
</dbReference>
<dbReference type="AlphaFoldDB" id="A0A931EZR7"/>
<dbReference type="GO" id="GO:0042597">
    <property type="term" value="C:periplasmic space"/>
    <property type="evidence" value="ECO:0007669"/>
    <property type="project" value="InterPro"/>
</dbReference>
<evidence type="ECO:0000256" key="1">
    <source>
        <dbReference type="ARBA" id="ARBA00022729"/>
    </source>
</evidence>
<evidence type="ECO:0000259" key="3">
    <source>
        <dbReference type="Pfam" id="PF05426"/>
    </source>
</evidence>
<keyword evidence="5" id="KW-1185">Reference proteome</keyword>
<evidence type="ECO:0000313" key="4">
    <source>
        <dbReference type="EMBL" id="MBF8185498.1"/>
    </source>
</evidence>
<dbReference type="Proteomes" id="UP000605361">
    <property type="component" value="Unassembled WGS sequence"/>
</dbReference>
<dbReference type="InterPro" id="IPR008397">
    <property type="entry name" value="Alginate_lyase_dom"/>
</dbReference>
<feature type="domain" description="Alginate lyase" evidence="3">
    <location>
        <begin position="100"/>
        <end position="310"/>
    </location>
</feature>
<keyword evidence="1" id="KW-0732">Signal</keyword>
<evidence type="ECO:0000313" key="5">
    <source>
        <dbReference type="Proteomes" id="UP000605361"/>
    </source>
</evidence>
<protein>
    <submittedName>
        <fullName evidence="4">Alginate lyase family protein</fullName>
    </submittedName>
</protein>
<name>A0A931EZR7_9ACTN</name>
<dbReference type="RefSeq" id="WP_195894480.1">
    <property type="nucleotide sequence ID" value="NZ_JADOGI010000014.1"/>
</dbReference>
<dbReference type="SUPFAM" id="SSF48230">
    <property type="entry name" value="Chondroitin AC/alginate lyase"/>
    <property type="match status" value="1"/>
</dbReference>
<dbReference type="InterPro" id="IPR008929">
    <property type="entry name" value="Chondroitin_lyas"/>
</dbReference>
<dbReference type="Gene3D" id="1.50.10.100">
    <property type="entry name" value="Chondroitin AC/alginate lyase"/>
    <property type="match status" value="1"/>
</dbReference>
<accession>A0A931EZR7</accession>
<dbReference type="PROSITE" id="PS51318">
    <property type="entry name" value="TAT"/>
    <property type="match status" value="1"/>
</dbReference>